<name>A0A9N7Z988_PLEPL</name>
<proteinExistence type="predicted"/>
<organism evidence="2 3">
    <name type="scientific">Pleuronectes platessa</name>
    <name type="common">European plaice</name>
    <dbReference type="NCBI Taxonomy" id="8262"/>
    <lineage>
        <taxon>Eukaryota</taxon>
        <taxon>Metazoa</taxon>
        <taxon>Chordata</taxon>
        <taxon>Craniata</taxon>
        <taxon>Vertebrata</taxon>
        <taxon>Euteleostomi</taxon>
        <taxon>Actinopterygii</taxon>
        <taxon>Neopterygii</taxon>
        <taxon>Teleostei</taxon>
        <taxon>Neoteleostei</taxon>
        <taxon>Acanthomorphata</taxon>
        <taxon>Carangaria</taxon>
        <taxon>Pleuronectiformes</taxon>
        <taxon>Pleuronectoidei</taxon>
        <taxon>Pleuronectidae</taxon>
        <taxon>Pleuronectes</taxon>
    </lineage>
</organism>
<evidence type="ECO:0000256" key="1">
    <source>
        <dbReference type="SAM" id="MobiDB-lite"/>
    </source>
</evidence>
<evidence type="ECO:0000313" key="3">
    <source>
        <dbReference type="Proteomes" id="UP001153269"/>
    </source>
</evidence>
<protein>
    <submittedName>
        <fullName evidence="2">Uncharacterized protein</fullName>
    </submittedName>
</protein>
<gene>
    <name evidence="2" type="ORF">PLEPLA_LOCUS47840</name>
</gene>
<sequence length="88" mass="10821">MKENLWVDALEACRMLLRFQRHTRRGRQPFLCACVRCPIFWDSVKARRSEDERKAQKEEEKRVKKELKEKKTKQEKTEKKEREKEAKK</sequence>
<comment type="caution">
    <text evidence="2">The sequence shown here is derived from an EMBL/GenBank/DDBJ whole genome shotgun (WGS) entry which is preliminary data.</text>
</comment>
<dbReference type="Proteomes" id="UP001153269">
    <property type="component" value="Unassembled WGS sequence"/>
</dbReference>
<evidence type="ECO:0000313" key="2">
    <source>
        <dbReference type="EMBL" id="CAB1460003.1"/>
    </source>
</evidence>
<accession>A0A9N7Z988</accession>
<keyword evidence="3" id="KW-1185">Reference proteome</keyword>
<feature type="region of interest" description="Disordered" evidence="1">
    <location>
        <begin position="47"/>
        <end position="88"/>
    </location>
</feature>
<dbReference type="EMBL" id="CADEAL010004456">
    <property type="protein sequence ID" value="CAB1460003.1"/>
    <property type="molecule type" value="Genomic_DNA"/>
</dbReference>
<dbReference type="AlphaFoldDB" id="A0A9N7Z988"/>
<reference evidence="2" key="1">
    <citation type="submission" date="2020-03" db="EMBL/GenBank/DDBJ databases">
        <authorList>
            <person name="Weist P."/>
        </authorList>
    </citation>
    <scope>NUCLEOTIDE SEQUENCE</scope>
</reference>